<evidence type="ECO:0000313" key="2">
    <source>
        <dbReference type="EMBL" id="RDW86097.1"/>
    </source>
</evidence>
<dbReference type="EMBL" id="PVWQ01000003">
    <property type="protein sequence ID" value="RDW86097.1"/>
    <property type="molecule type" value="Genomic_DNA"/>
</dbReference>
<keyword evidence="3" id="KW-1185">Reference proteome</keyword>
<comment type="caution">
    <text evidence="2">The sequence shown here is derived from an EMBL/GenBank/DDBJ whole genome shotgun (WGS) entry which is preliminary data.</text>
</comment>
<dbReference type="OrthoDB" id="2624308at2759"/>
<keyword evidence="1" id="KW-0812">Transmembrane</keyword>
<feature type="transmembrane region" description="Helical" evidence="1">
    <location>
        <begin position="171"/>
        <end position="196"/>
    </location>
</feature>
<dbReference type="Proteomes" id="UP000256690">
    <property type="component" value="Unassembled WGS sequence"/>
</dbReference>
<proteinExistence type="predicted"/>
<dbReference type="GeneID" id="38113109"/>
<reference evidence="2 3" key="1">
    <citation type="journal article" date="2018" name="IMA Fungus">
        <title>IMA Genome-F 9: Draft genome sequence of Annulohypoxylon stygium, Aspergillus mulundensis, Berkeleyomyces basicola (syn. Thielaviopsis basicola), Ceratocystis smalleyi, two Cercospora beticola strains, Coleophoma cylindrospora, Fusarium fracticaudum, Phialophora cf. hyalina, and Morchella septimelata.</title>
        <authorList>
            <person name="Wingfield B.D."/>
            <person name="Bills G.F."/>
            <person name="Dong Y."/>
            <person name="Huang W."/>
            <person name="Nel W.J."/>
            <person name="Swalarsk-Parry B.S."/>
            <person name="Vaghefi N."/>
            <person name="Wilken P.M."/>
            <person name="An Z."/>
            <person name="de Beer Z.W."/>
            <person name="De Vos L."/>
            <person name="Chen L."/>
            <person name="Duong T.A."/>
            <person name="Gao Y."/>
            <person name="Hammerbacher A."/>
            <person name="Kikkert J.R."/>
            <person name="Li Y."/>
            <person name="Li H."/>
            <person name="Li K."/>
            <person name="Li Q."/>
            <person name="Liu X."/>
            <person name="Ma X."/>
            <person name="Naidoo K."/>
            <person name="Pethybridge S.J."/>
            <person name="Sun J."/>
            <person name="Steenkamp E.T."/>
            <person name="van der Nest M.A."/>
            <person name="van Wyk S."/>
            <person name="Wingfield M.J."/>
            <person name="Xiong C."/>
            <person name="Yue Q."/>
            <person name="Zhang X."/>
        </authorList>
    </citation>
    <scope>NUCLEOTIDE SEQUENCE [LARGE SCALE GENOMIC DNA]</scope>
    <source>
        <strain evidence="2 3">DSM 5745</strain>
    </source>
</reference>
<feature type="transmembrane region" description="Helical" evidence="1">
    <location>
        <begin position="617"/>
        <end position="641"/>
    </location>
</feature>
<feature type="transmembrane region" description="Helical" evidence="1">
    <location>
        <begin position="662"/>
        <end position="682"/>
    </location>
</feature>
<sequence length="860" mass="98294">MGASQSSNHSAREESLEWGRSLQRHYNGDRHWASGRRSERPKLTPGQLEARRLELSNHRKQAIQADPDASADTVAYSDRPRRYLNFWGNDEHEKYPDLDVYYSSTKGFARRLVVQATDDALDDKRPRHWDHKKLTGNAPFVIRLAEICLDPFDIDRLAERIKKNRAFPRRILLTVVLKPVHFVLSAVLTLLLAWIIQILISVQVVTSPWTADGSVEPYEDYENVHWKWPRHAVNVLDQAPKHKEPQSDTHKLMIPKRLVVKGADGNWEAQDTKDLRDRNTGMLQPYIFLSFTRASYPADDSVLRPFFHSVGEAILEAENKARLPDEPLIKAFWVDTDCVSHESGQWAEDVNTICDAVRCARRVYILLPSDGKEDKRAWGERIWTLPEALLAAEKLRYYCVAPNWQTPVQAMSAKYTKVSLSDMRESFWPAQFYKALPGQGSSEDAISHLVDHYTNRTQLSELQLITYAVQALARLTMGKDIKGYEDKHLAYAAMGLLAYRLRPDEDDKSFQAIARLSLVNDSNELVERLLCLWPKPTPERGPMGLLSDIAEEDQYRTHLWDIHPLCSVVGIGDDDDDEPASTVVLDRCRGIPIRWKSFPRLSYARDMTGFRASLSQWIVYLGAWFFLAGFNLFGTVALLAFSRLGNETENETVTQAFDESNLQWSLLMVLLYMAVGWVISWFSPLAVRQLCNSGTKGVSCHLFGFEGTSTLYEIETKIYGNHHDRLSYAPSSTPFCKEMRHDSIRQGEEPDSEYWNRMRKELNVPDSHRLFTIVDTGSLSVSVIAAERPPVVALICGREGGMLRTVLCSWRFETNTLYREGVMRMRSSLEEIATPNDWLKISFASQGDVNRMRGLARKET</sequence>
<name>A0A3D8SIE7_9EURO</name>
<evidence type="ECO:0000313" key="3">
    <source>
        <dbReference type="Proteomes" id="UP000256690"/>
    </source>
</evidence>
<organism evidence="2 3">
    <name type="scientific">Aspergillus mulundensis</name>
    <dbReference type="NCBI Taxonomy" id="1810919"/>
    <lineage>
        <taxon>Eukaryota</taxon>
        <taxon>Fungi</taxon>
        <taxon>Dikarya</taxon>
        <taxon>Ascomycota</taxon>
        <taxon>Pezizomycotina</taxon>
        <taxon>Eurotiomycetes</taxon>
        <taxon>Eurotiomycetidae</taxon>
        <taxon>Eurotiales</taxon>
        <taxon>Aspergillaceae</taxon>
        <taxon>Aspergillus</taxon>
        <taxon>Aspergillus subgen. Nidulantes</taxon>
    </lineage>
</organism>
<keyword evidence="1" id="KW-0472">Membrane</keyword>
<gene>
    <name evidence="2" type="ORF">DSM5745_02739</name>
</gene>
<keyword evidence="1" id="KW-1133">Transmembrane helix</keyword>
<protein>
    <recommendedName>
        <fullName evidence="4">Heterokaryon incompatibility domain-containing protein</fullName>
    </recommendedName>
</protein>
<dbReference type="AlphaFoldDB" id="A0A3D8SIE7"/>
<evidence type="ECO:0008006" key="4">
    <source>
        <dbReference type="Google" id="ProtNLM"/>
    </source>
</evidence>
<evidence type="ECO:0000256" key="1">
    <source>
        <dbReference type="SAM" id="Phobius"/>
    </source>
</evidence>
<dbReference type="STRING" id="1810919.A0A3D8SIE7"/>
<accession>A0A3D8SIE7</accession>
<dbReference type="RefSeq" id="XP_026605621.1">
    <property type="nucleotide sequence ID" value="XM_026744755.1"/>
</dbReference>